<proteinExistence type="predicted"/>
<dbReference type="OrthoDB" id="8242114at2"/>
<comment type="caution">
    <text evidence="1">The sequence shown here is derived from an EMBL/GenBank/DDBJ whole genome shotgun (WGS) entry which is preliminary data.</text>
</comment>
<sequence length="65" mass="6580">MPADTSQTPSGAARLLTEKIAVVNVGLDGFVADLRANAVEVVHVDWAPPAGGDPEMAALLARLGG</sequence>
<evidence type="ECO:0000313" key="2">
    <source>
        <dbReference type="Proteomes" id="UP000295701"/>
    </source>
</evidence>
<evidence type="ECO:0008006" key="3">
    <source>
        <dbReference type="Google" id="ProtNLM"/>
    </source>
</evidence>
<keyword evidence="2" id="KW-1185">Reference proteome</keyword>
<reference evidence="1 2" key="1">
    <citation type="submission" date="2019-03" db="EMBL/GenBank/DDBJ databases">
        <title>Primorskyibacter sp. SS33 isolated from sediments.</title>
        <authorList>
            <person name="Xunke S."/>
        </authorList>
    </citation>
    <scope>NUCLEOTIDE SEQUENCE [LARGE SCALE GENOMIC DNA]</scope>
    <source>
        <strain evidence="1 2">SS33</strain>
    </source>
</reference>
<dbReference type="RefSeq" id="WP_133396199.1">
    <property type="nucleotide sequence ID" value="NZ_SNAA01000005.1"/>
</dbReference>
<dbReference type="Gene3D" id="3.40.50.720">
    <property type="entry name" value="NAD(P)-binding Rossmann-like Domain"/>
    <property type="match status" value="1"/>
</dbReference>
<organism evidence="1 2">
    <name type="scientific">Palleronia sediminis</name>
    <dbReference type="NCBI Taxonomy" id="2547833"/>
    <lineage>
        <taxon>Bacteria</taxon>
        <taxon>Pseudomonadati</taxon>
        <taxon>Pseudomonadota</taxon>
        <taxon>Alphaproteobacteria</taxon>
        <taxon>Rhodobacterales</taxon>
        <taxon>Roseobacteraceae</taxon>
        <taxon>Palleronia</taxon>
    </lineage>
</organism>
<accession>A0A4R6AHY2</accession>
<evidence type="ECO:0000313" key="1">
    <source>
        <dbReference type="EMBL" id="TDL81256.1"/>
    </source>
</evidence>
<name>A0A4R6AHY2_9RHOB</name>
<dbReference type="AlphaFoldDB" id="A0A4R6AHY2"/>
<gene>
    <name evidence="1" type="ORF">E2L08_06170</name>
</gene>
<dbReference type="Proteomes" id="UP000295701">
    <property type="component" value="Unassembled WGS sequence"/>
</dbReference>
<dbReference type="EMBL" id="SNAA01000005">
    <property type="protein sequence ID" value="TDL81256.1"/>
    <property type="molecule type" value="Genomic_DNA"/>
</dbReference>
<protein>
    <recommendedName>
        <fullName evidence="3">FdrA domain protein</fullName>
    </recommendedName>
</protein>